<accession>A0A1X7TWP8</accession>
<evidence type="ECO:0000313" key="2">
    <source>
        <dbReference type="EnsemblMetazoa" id="Aqu2.1.19815_001"/>
    </source>
</evidence>
<dbReference type="PANTHER" id="PTHR31424">
    <property type="entry name" value="PROTEIN CBG23806"/>
    <property type="match status" value="1"/>
</dbReference>
<sequence>MLFDNVMGEAFFDIPLHQVCPPGLHITLGIFQRLFNLLEEECHQLDLSISKSCASSGSSFREYQQARSAVKALEEEQAVLRVELNQAQQILALLLLSSPQPQLDRRIQDITKYIHDHTNRMATNDQSITQNEKVVSMGFEREDGVFVKSLEMALKSFNVEKQAYHGGSFIGNHVHKALKPQNIMTMCQSVSLTAASISDTALQQKAKDIQDKFVNVFTRFSSCHKIYDSSSLLTNAEIDTLERAIDTFLDFYRRSFPTASILPKMHMLEDHVVPWMKRWKVGCGCMGEQGAESLHASFNNAERAYNNMVYRVERLRVVLQNHHLKLLPSITSLEPPPLKK</sequence>
<dbReference type="EnsemblMetazoa" id="Aqu2.1.19815_001">
    <property type="protein sequence ID" value="Aqu2.1.19815_001"/>
    <property type="gene ID" value="Aqu2.1.19815"/>
</dbReference>
<dbReference type="OrthoDB" id="10050996at2759"/>
<keyword evidence="1" id="KW-0175">Coiled coil</keyword>
<feature type="coiled-coil region" evidence="1">
    <location>
        <begin position="63"/>
        <end position="90"/>
    </location>
</feature>
<evidence type="ECO:0000256" key="1">
    <source>
        <dbReference type="SAM" id="Coils"/>
    </source>
</evidence>
<organism evidence="2">
    <name type="scientific">Amphimedon queenslandica</name>
    <name type="common">Sponge</name>
    <dbReference type="NCBI Taxonomy" id="400682"/>
    <lineage>
        <taxon>Eukaryota</taxon>
        <taxon>Metazoa</taxon>
        <taxon>Porifera</taxon>
        <taxon>Demospongiae</taxon>
        <taxon>Heteroscleromorpha</taxon>
        <taxon>Haplosclerida</taxon>
        <taxon>Niphatidae</taxon>
        <taxon>Amphimedon</taxon>
    </lineage>
</organism>
<dbReference type="InParanoid" id="A0A1X7TWP8"/>
<reference evidence="2" key="1">
    <citation type="submission" date="2017-05" db="UniProtKB">
        <authorList>
            <consortium name="EnsemblMetazoa"/>
        </authorList>
    </citation>
    <scope>IDENTIFICATION</scope>
</reference>
<protein>
    <submittedName>
        <fullName evidence="2">Uncharacterized protein</fullName>
    </submittedName>
</protein>
<dbReference type="AlphaFoldDB" id="A0A1X7TWP8"/>
<name>A0A1X7TWP8_AMPQE</name>
<proteinExistence type="predicted"/>
<dbReference type="eggNOG" id="ENOG502QRBM">
    <property type="taxonomic scope" value="Eukaryota"/>
</dbReference>
<dbReference type="OMA" id="TIPKQHI"/>